<protein>
    <submittedName>
        <fullName evidence="1">Uncharacterized protein</fullName>
    </submittedName>
</protein>
<reference evidence="1" key="1">
    <citation type="submission" date="2022-04" db="EMBL/GenBank/DDBJ databases">
        <title>A functionally conserved STORR gene fusion in Papaver species that diverged 16.8 million years ago.</title>
        <authorList>
            <person name="Catania T."/>
        </authorList>
    </citation>
    <scope>NUCLEOTIDE SEQUENCE</scope>
    <source>
        <strain evidence="1">S-188037</strain>
    </source>
</reference>
<accession>A0AAD4X7M3</accession>
<dbReference type="Proteomes" id="UP001202328">
    <property type="component" value="Unassembled WGS sequence"/>
</dbReference>
<dbReference type="AlphaFoldDB" id="A0AAD4X7M3"/>
<proteinExistence type="predicted"/>
<evidence type="ECO:0000313" key="1">
    <source>
        <dbReference type="EMBL" id="KAI3860634.1"/>
    </source>
</evidence>
<comment type="caution">
    <text evidence="1">The sequence shown here is derived from an EMBL/GenBank/DDBJ whole genome shotgun (WGS) entry which is preliminary data.</text>
</comment>
<name>A0AAD4X7M3_9MAGN</name>
<dbReference type="EMBL" id="JAJJMB010014398">
    <property type="protein sequence ID" value="KAI3860634.1"/>
    <property type="molecule type" value="Genomic_DNA"/>
</dbReference>
<gene>
    <name evidence="1" type="ORF">MKW98_017269</name>
</gene>
<evidence type="ECO:0000313" key="2">
    <source>
        <dbReference type="Proteomes" id="UP001202328"/>
    </source>
</evidence>
<organism evidence="1 2">
    <name type="scientific">Papaver atlanticum</name>
    <dbReference type="NCBI Taxonomy" id="357466"/>
    <lineage>
        <taxon>Eukaryota</taxon>
        <taxon>Viridiplantae</taxon>
        <taxon>Streptophyta</taxon>
        <taxon>Embryophyta</taxon>
        <taxon>Tracheophyta</taxon>
        <taxon>Spermatophyta</taxon>
        <taxon>Magnoliopsida</taxon>
        <taxon>Ranunculales</taxon>
        <taxon>Papaveraceae</taxon>
        <taxon>Papaveroideae</taxon>
        <taxon>Papaver</taxon>
    </lineage>
</organism>
<keyword evidence="2" id="KW-1185">Reference proteome</keyword>
<sequence length="85" mass="9270">MVRPHFNFIGGLTIILDYSYIHGKLDGWQMSISLVGLSITTTRGVEEGVKGIIVAWISIVGSSRATDTPLQDAAYQSLLITKCML</sequence>